<keyword evidence="3" id="KW-0732">Signal</keyword>
<dbReference type="GO" id="GO:0042597">
    <property type="term" value="C:periplasmic space"/>
    <property type="evidence" value="ECO:0007669"/>
    <property type="project" value="UniProtKB-SubCell"/>
</dbReference>
<dbReference type="PANTHER" id="PTHR30024">
    <property type="entry name" value="ALIPHATIC SULFONATES-BINDING PROTEIN-RELATED"/>
    <property type="match status" value="1"/>
</dbReference>
<comment type="subcellular location">
    <subcellularLocation>
        <location evidence="1">Periplasm</location>
    </subcellularLocation>
</comment>
<dbReference type="RefSeq" id="WP_078700365.1">
    <property type="nucleotide sequence ID" value="NZ_LT796768.1"/>
</dbReference>
<organism evidence="4 5">
    <name type="scientific">Aeromicrobium choanae</name>
    <dbReference type="NCBI Taxonomy" id="1736691"/>
    <lineage>
        <taxon>Bacteria</taxon>
        <taxon>Bacillati</taxon>
        <taxon>Actinomycetota</taxon>
        <taxon>Actinomycetes</taxon>
        <taxon>Propionibacteriales</taxon>
        <taxon>Nocardioidaceae</taxon>
        <taxon>Aeromicrobium</taxon>
    </lineage>
</organism>
<dbReference type="Gene3D" id="3.40.190.10">
    <property type="entry name" value="Periplasmic binding protein-like II"/>
    <property type="match status" value="2"/>
</dbReference>
<dbReference type="SUPFAM" id="SSF53850">
    <property type="entry name" value="Periplasmic binding protein-like II"/>
    <property type="match status" value="1"/>
</dbReference>
<dbReference type="AlphaFoldDB" id="A0A1T4Z5R4"/>
<proteinExistence type="inferred from homology"/>
<evidence type="ECO:0000313" key="5">
    <source>
        <dbReference type="Proteomes" id="UP000191040"/>
    </source>
</evidence>
<protein>
    <submittedName>
        <fullName evidence="4">ABC-type nitrate/sulfonate/bicarbonate transport system, substrate-binding protein</fullName>
    </submittedName>
</protein>
<evidence type="ECO:0000256" key="2">
    <source>
        <dbReference type="ARBA" id="ARBA00010742"/>
    </source>
</evidence>
<gene>
    <name evidence="4" type="ORF">SAMN06295964_2391</name>
</gene>
<dbReference type="Pfam" id="PF13379">
    <property type="entry name" value="NMT1_2"/>
    <property type="match status" value="1"/>
</dbReference>
<dbReference type="Proteomes" id="UP000191040">
    <property type="component" value="Chromosome I"/>
</dbReference>
<dbReference type="EMBL" id="LT796768">
    <property type="protein sequence ID" value="SKB08911.1"/>
    <property type="molecule type" value="Genomic_DNA"/>
</dbReference>
<reference evidence="5" key="1">
    <citation type="submission" date="2017-02" db="EMBL/GenBank/DDBJ databases">
        <authorList>
            <person name="Varghese N."/>
            <person name="Submissions S."/>
        </authorList>
    </citation>
    <scope>NUCLEOTIDE SEQUENCE [LARGE SCALE GENOMIC DNA]</scope>
    <source>
        <strain evidence="5">9H-4</strain>
    </source>
</reference>
<dbReference type="PANTHER" id="PTHR30024:SF47">
    <property type="entry name" value="TAURINE-BINDING PERIPLASMIC PROTEIN"/>
    <property type="match status" value="1"/>
</dbReference>
<dbReference type="OrthoDB" id="174578at2"/>
<name>A0A1T4Z5R4_9ACTN</name>
<keyword evidence="5" id="KW-1185">Reference proteome</keyword>
<evidence type="ECO:0000256" key="1">
    <source>
        <dbReference type="ARBA" id="ARBA00004418"/>
    </source>
</evidence>
<accession>A0A1T4Z5R4</accession>
<sequence length="368" mass="39518">MFRITAGRVTRSRSRHPRRTVVQATSAVVAMGLLLAACGSSGEAADGGNGEPVAMKIASSPSDVYLMDEFALNEKLFAKHDLKVDKFIYPQNGVQGSQLLASGAIDAMQQDTLLTMASFANGQKGKRPIIVGMRMPTVTYAIITREGFDGPGADAPFEEKMKALEGKTIGVTAIGAGADTELTLALEEAGVDKDSVTRLAVGQMPPMIAQLKAKRVDAVVSQTWASSRMLEAAAGGSIYVEYSDTASPEILSGQEVGPLVVREDFLKKNPKAVENYLALQTTIKDEMLARPDDAAAFLNKNTFDGKAADLSAAYVDDWSKNVITKADPEWRMSRDAFDRMAAIAVRIGLLKEGQVKYEDIVADFAQEN</sequence>
<comment type="similarity">
    <text evidence="2">Belongs to the bacterial solute-binding protein SsuA/TauA family.</text>
</comment>
<dbReference type="STRING" id="1736691.SAMN06295964_2391"/>
<evidence type="ECO:0000313" key="4">
    <source>
        <dbReference type="EMBL" id="SKB08911.1"/>
    </source>
</evidence>
<evidence type="ECO:0000256" key="3">
    <source>
        <dbReference type="ARBA" id="ARBA00022729"/>
    </source>
</evidence>